<dbReference type="EMBL" id="CAMXCT020006357">
    <property type="protein sequence ID" value="CAL1167834.1"/>
    <property type="molecule type" value="Genomic_DNA"/>
</dbReference>
<feature type="signal peptide" evidence="1">
    <location>
        <begin position="1"/>
        <end position="20"/>
    </location>
</feature>
<sequence>MSPMALLLSVLASWTSSVAAKGPDSSCLLQTMAGQNRQNLSDGLSLPVGWSEFCQGCFCKSRVLPRGPDVALDPCIAHCQGRGYSVVASGKFPGRTMCFCCEDTALSPEMMPGDYHWWNMYQFRQTKQISAEAIGDPHIKTLDGRSYTLLSQGTFLLWHLAMETELPFSGGESEVKTPVEWQIYAHYSGHQSFTKGLLLVDISGGSHKMLEITSQKCEWRARKGHQEWIAVKSSDSELISLDAAGNDVTTFNLVTTNGAKFHNQVHMNMKTKVGKTDIAVLRLSCRPNHNLNLHLTMERRSDMKQVEGEVKMARKALSTLQTSTSTDSEFKAAKKWQDLGGSDEAAAYLHRVDELMLIQADMSKLQECNSQEEKEFEKTCSKHLRAMGSHAIAEATFTDFLSDCIYDMCRGAGETAAELAAELLASTAS</sequence>
<proteinExistence type="predicted"/>
<dbReference type="OrthoDB" id="440653at2759"/>
<feature type="chain" id="PRO_5043272894" evidence="1">
    <location>
        <begin position="21"/>
        <end position="429"/>
    </location>
</feature>
<dbReference type="EMBL" id="CAMXCT030006357">
    <property type="protein sequence ID" value="CAL4801771.1"/>
    <property type="molecule type" value="Genomic_DNA"/>
</dbReference>
<evidence type="ECO:0000313" key="5">
    <source>
        <dbReference type="Proteomes" id="UP001152797"/>
    </source>
</evidence>
<reference evidence="3" key="2">
    <citation type="submission" date="2024-04" db="EMBL/GenBank/DDBJ databases">
        <authorList>
            <person name="Chen Y."/>
            <person name="Shah S."/>
            <person name="Dougan E. K."/>
            <person name="Thang M."/>
            <person name="Chan C."/>
        </authorList>
    </citation>
    <scope>NUCLEOTIDE SEQUENCE [LARGE SCALE GENOMIC DNA]</scope>
</reference>
<comment type="caution">
    <text evidence="2">The sequence shown here is derived from an EMBL/GenBank/DDBJ whole genome shotgun (WGS) entry which is preliminary data.</text>
</comment>
<organism evidence="2">
    <name type="scientific">Cladocopium goreaui</name>
    <dbReference type="NCBI Taxonomy" id="2562237"/>
    <lineage>
        <taxon>Eukaryota</taxon>
        <taxon>Sar</taxon>
        <taxon>Alveolata</taxon>
        <taxon>Dinophyceae</taxon>
        <taxon>Suessiales</taxon>
        <taxon>Symbiodiniaceae</taxon>
        <taxon>Cladocopium</taxon>
    </lineage>
</organism>
<keyword evidence="5" id="KW-1185">Reference proteome</keyword>
<reference evidence="2" key="1">
    <citation type="submission" date="2022-10" db="EMBL/GenBank/DDBJ databases">
        <authorList>
            <person name="Chen Y."/>
            <person name="Dougan E. K."/>
            <person name="Chan C."/>
            <person name="Rhodes N."/>
            <person name="Thang M."/>
        </authorList>
    </citation>
    <scope>NUCLEOTIDE SEQUENCE</scope>
</reference>
<dbReference type="Proteomes" id="UP001152797">
    <property type="component" value="Unassembled WGS sequence"/>
</dbReference>
<name>A0A9P1GKX3_9DINO</name>
<keyword evidence="1" id="KW-0732">Signal</keyword>
<accession>A0A9P1GKX3</accession>
<protein>
    <submittedName>
        <fullName evidence="4">Autophagy-related protein 18a</fullName>
    </submittedName>
</protein>
<evidence type="ECO:0000256" key="1">
    <source>
        <dbReference type="SAM" id="SignalP"/>
    </source>
</evidence>
<evidence type="ECO:0000313" key="3">
    <source>
        <dbReference type="EMBL" id="CAL1167834.1"/>
    </source>
</evidence>
<evidence type="ECO:0000313" key="2">
    <source>
        <dbReference type="EMBL" id="CAI4014459.1"/>
    </source>
</evidence>
<dbReference type="EMBL" id="CAMXCT010006357">
    <property type="protein sequence ID" value="CAI4014459.1"/>
    <property type="molecule type" value="Genomic_DNA"/>
</dbReference>
<gene>
    <name evidence="2" type="ORF">C1SCF055_LOCUS39361</name>
</gene>
<evidence type="ECO:0000313" key="4">
    <source>
        <dbReference type="EMBL" id="CAL4801771.1"/>
    </source>
</evidence>
<dbReference type="AlphaFoldDB" id="A0A9P1GKX3"/>